<comment type="cofactor">
    <cofactor evidence="4">
        <name>NADP(+)</name>
        <dbReference type="ChEBI" id="CHEBI:58349"/>
    </cofactor>
    <text evidence="4">Binds 1 NADP(+) per subunit.</text>
</comment>
<dbReference type="RefSeq" id="WP_077540053.1">
    <property type="nucleotide sequence ID" value="NZ_CP019633.1"/>
</dbReference>
<comment type="domain">
    <text evidence="4">Contains a large N-terminal NADP-binding domain, and a smaller C-terminal substrate-binding domain.</text>
</comment>
<dbReference type="Gene3D" id="3.40.50.720">
    <property type="entry name" value="NAD(P)-binding Rossmann-like Domain"/>
    <property type="match status" value="1"/>
</dbReference>
<feature type="binding site" evidence="4">
    <location>
        <position position="173"/>
    </location>
    <ligand>
        <name>NADP(+)</name>
        <dbReference type="ChEBI" id="CHEBI:58349"/>
    </ligand>
</feature>
<dbReference type="InterPro" id="IPR011912">
    <property type="entry name" value="Heptose_epim"/>
</dbReference>
<dbReference type="PANTHER" id="PTHR43103:SF3">
    <property type="entry name" value="ADP-L-GLYCERO-D-MANNO-HEPTOSE-6-EPIMERASE"/>
    <property type="match status" value="1"/>
</dbReference>
<organism evidence="6 7">
    <name type="scientific">Sedimentisphaera cyanobacteriorum</name>
    <dbReference type="NCBI Taxonomy" id="1940790"/>
    <lineage>
        <taxon>Bacteria</taxon>
        <taxon>Pseudomonadati</taxon>
        <taxon>Planctomycetota</taxon>
        <taxon>Phycisphaerae</taxon>
        <taxon>Sedimentisphaerales</taxon>
        <taxon>Sedimentisphaeraceae</taxon>
        <taxon>Sedimentisphaera</taxon>
    </lineage>
</organism>
<feature type="binding site" evidence="4">
    <location>
        <position position="149"/>
    </location>
    <ligand>
        <name>NADP(+)</name>
        <dbReference type="ChEBI" id="CHEBI:58349"/>
    </ligand>
</feature>
<dbReference type="EC" id="5.1.3.20" evidence="4"/>
<dbReference type="GO" id="GO:0050661">
    <property type="term" value="F:NADP binding"/>
    <property type="evidence" value="ECO:0007669"/>
    <property type="project" value="InterPro"/>
</dbReference>
<feature type="binding site" evidence="4">
    <location>
        <position position="53"/>
    </location>
    <ligand>
        <name>NADP(+)</name>
        <dbReference type="ChEBI" id="CHEBI:58349"/>
    </ligand>
</feature>
<evidence type="ECO:0000256" key="3">
    <source>
        <dbReference type="ARBA" id="ARBA00023277"/>
    </source>
</evidence>
<comment type="function">
    <text evidence="4">Catalyzes the interconversion between ADP-D-glycero-beta-D-manno-heptose and ADP-L-glycero-beta-D-manno-heptose via an epimerization at carbon 6 of the heptose.</text>
</comment>
<dbReference type="InterPro" id="IPR001509">
    <property type="entry name" value="Epimerase_deHydtase"/>
</dbReference>
<feature type="binding site" evidence="4">
    <location>
        <position position="94"/>
    </location>
    <ligand>
        <name>NADP(+)</name>
        <dbReference type="ChEBI" id="CHEBI:58349"/>
    </ligand>
</feature>
<evidence type="ECO:0000259" key="5">
    <source>
        <dbReference type="Pfam" id="PF01370"/>
    </source>
</evidence>
<keyword evidence="2 4" id="KW-0413">Isomerase</keyword>
<feature type="domain" description="NAD-dependent epimerase/dehydratase" evidence="5">
    <location>
        <begin position="2"/>
        <end position="246"/>
    </location>
</feature>
<gene>
    <name evidence="4 6" type="primary">hldD</name>
    <name evidence="6" type="ORF">L21SP3_01264</name>
</gene>
<feature type="binding site" evidence="4">
    <location>
        <begin position="77"/>
        <end position="81"/>
    </location>
    <ligand>
        <name>NADP(+)</name>
        <dbReference type="ChEBI" id="CHEBI:58349"/>
    </ligand>
</feature>
<dbReference type="AlphaFoldDB" id="A0A1Q2HPR5"/>
<feature type="binding site" evidence="4">
    <location>
        <begin position="204"/>
        <end position="207"/>
    </location>
    <ligand>
        <name>substrate</name>
    </ligand>
</feature>
<keyword evidence="7" id="KW-1185">Reference proteome</keyword>
<dbReference type="GO" id="GO:0008712">
    <property type="term" value="F:ADP-glyceromanno-heptose 6-epimerase activity"/>
    <property type="evidence" value="ECO:0007669"/>
    <property type="project" value="UniProtKB-UniRule"/>
</dbReference>
<dbReference type="UniPathway" id="UPA00356">
    <property type="reaction ID" value="UER00440"/>
</dbReference>
<dbReference type="STRING" id="1940790.L21SP3_01264"/>
<sequence length="326" mass="36947">MIAVTGAAGFIGSCLIAELNRRGVEDILAIDELGCDEKWKNLRQLKIKDYIEKDDFLSLILDDDISLRKNISAVLHMGACSSTTETNCSYLINNNFKYSKILCKWAIENAVRFVYASSAATYGSGASGFSDEHSLLNSLEPLNMYGYSKHLFDKWALAGGALNFIAGFKYFNVFGPNEYHKGSMRSFVLKAYEQIRDTGKVRLFKSESPDYGHGEQLRDFVYVKDVTAMTLFALERRNVNGIFNAGTGEAKSWNRLAKAVFSAMNKEPEIEYIDMPDHLKGKYQYYTKADMRKLRNAGYNNDTAEFEEAVRDCVQNYLQKGNYYHS</sequence>
<feature type="binding site" evidence="4">
    <location>
        <position position="283"/>
    </location>
    <ligand>
        <name>substrate</name>
    </ligand>
</feature>
<dbReference type="PANTHER" id="PTHR43103">
    <property type="entry name" value="NUCLEOSIDE-DIPHOSPHATE-SUGAR EPIMERASE"/>
    <property type="match status" value="1"/>
</dbReference>
<evidence type="ECO:0000256" key="1">
    <source>
        <dbReference type="ARBA" id="ARBA00022857"/>
    </source>
</evidence>
<dbReference type="SUPFAM" id="SSF51735">
    <property type="entry name" value="NAD(P)-binding Rossmann-fold domains"/>
    <property type="match status" value="1"/>
</dbReference>
<dbReference type="KEGG" id="pbu:L21SP3_01264"/>
<feature type="active site" description="Proton acceptor" evidence="4">
    <location>
        <position position="181"/>
    </location>
</feature>
<dbReference type="HAMAP" id="MF_01601">
    <property type="entry name" value="Heptose_epimerase"/>
    <property type="match status" value="1"/>
</dbReference>
<dbReference type="Gene3D" id="3.90.25.10">
    <property type="entry name" value="UDP-galactose 4-epimerase, domain 1"/>
    <property type="match status" value="1"/>
</dbReference>
<keyword evidence="3 4" id="KW-0119">Carbohydrate metabolism</keyword>
<comment type="similarity">
    <text evidence="4">Belongs to the NAD(P)-dependent epimerase/dehydratase family. HldD subfamily.</text>
</comment>
<dbReference type="Pfam" id="PF01370">
    <property type="entry name" value="Epimerase"/>
    <property type="match status" value="1"/>
</dbReference>
<feature type="binding site" evidence="4">
    <location>
        <position position="181"/>
    </location>
    <ligand>
        <name>NADP(+)</name>
        <dbReference type="ChEBI" id="CHEBI:58349"/>
    </ligand>
</feature>
<dbReference type="EMBL" id="CP019633">
    <property type="protein sequence ID" value="AQQ09459.1"/>
    <property type="molecule type" value="Genomic_DNA"/>
</dbReference>
<comment type="pathway">
    <text evidence="4">Nucleotide-sugar biosynthesis; ADP-L-glycero-beta-D-manno-heptose biosynthesis; ADP-L-glycero-beta-D-manno-heptose from D-glycero-beta-D-manno-heptose 7-phosphate: step 4/4.</text>
</comment>
<dbReference type="InterPro" id="IPR036291">
    <property type="entry name" value="NAD(P)-bd_dom_sf"/>
</dbReference>
<feature type="active site" description="Proton acceptor" evidence="4">
    <location>
        <position position="145"/>
    </location>
</feature>
<evidence type="ECO:0000313" key="7">
    <source>
        <dbReference type="Proteomes" id="UP000188273"/>
    </source>
</evidence>
<evidence type="ECO:0000256" key="4">
    <source>
        <dbReference type="HAMAP-Rule" id="MF_01601"/>
    </source>
</evidence>
<dbReference type="OrthoDB" id="258549at2"/>
<feature type="binding site" evidence="4">
    <location>
        <position position="38"/>
    </location>
    <ligand>
        <name>NADP(+)</name>
        <dbReference type="ChEBI" id="CHEBI:58349"/>
    </ligand>
</feature>
<feature type="binding site" evidence="4">
    <location>
        <position position="190"/>
    </location>
    <ligand>
        <name>substrate</name>
    </ligand>
</feature>
<reference evidence="7" key="1">
    <citation type="submission" date="2017-02" db="EMBL/GenBank/DDBJ databases">
        <title>Comparative genomics and description of representatives of a novel lineage of planctomycetes thriving in anoxic sediments.</title>
        <authorList>
            <person name="Spring S."/>
            <person name="Bunk B."/>
            <person name="Sproer C."/>
            <person name="Klenk H.-P."/>
        </authorList>
    </citation>
    <scope>NUCLEOTIDE SEQUENCE [LARGE SCALE GENOMIC DNA]</scope>
    <source>
        <strain evidence="7">L21-RPul-D3</strain>
    </source>
</reference>
<feature type="binding site" evidence="4">
    <location>
        <position position="183"/>
    </location>
    <ligand>
        <name>substrate</name>
    </ligand>
</feature>
<comment type="catalytic activity">
    <reaction evidence="4">
        <text>ADP-D-glycero-beta-D-manno-heptose = ADP-L-glycero-beta-D-manno-heptose</text>
        <dbReference type="Rhea" id="RHEA:17577"/>
        <dbReference type="ChEBI" id="CHEBI:59967"/>
        <dbReference type="ChEBI" id="CHEBI:61506"/>
        <dbReference type="EC" id="5.1.3.20"/>
    </reaction>
</comment>
<evidence type="ECO:0000313" key="6">
    <source>
        <dbReference type="EMBL" id="AQQ09459.1"/>
    </source>
</evidence>
<accession>A0A1Q2HPR5</accession>
<feature type="binding site" evidence="4">
    <location>
        <begin position="31"/>
        <end position="32"/>
    </location>
    <ligand>
        <name>NADP(+)</name>
        <dbReference type="ChEBI" id="CHEBI:58349"/>
    </ligand>
</feature>
<feature type="binding site" evidence="4">
    <location>
        <position position="218"/>
    </location>
    <ligand>
        <name>substrate</name>
    </ligand>
</feature>
<keyword evidence="1 4" id="KW-0521">NADP</keyword>
<dbReference type="GO" id="GO:0005975">
    <property type="term" value="P:carbohydrate metabolic process"/>
    <property type="evidence" value="ECO:0007669"/>
    <property type="project" value="UniProtKB-UniRule"/>
</dbReference>
<proteinExistence type="inferred from homology"/>
<feature type="binding site" evidence="4">
    <location>
        <begin position="10"/>
        <end position="11"/>
    </location>
    <ligand>
        <name>NADP(+)</name>
        <dbReference type="ChEBI" id="CHEBI:58349"/>
    </ligand>
</feature>
<comment type="subunit">
    <text evidence="4">Homopentamer.</text>
</comment>
<dbReference type="CDD" id="cd05248">
    <property type="entry name" value="ADP_GME_SDR_e"/>
    <property type="match status" value="1"/>
</dbReference>
<dbReference type="NCBIfam" id="TIGR02197">
    <property type="entry name" value="heptose_epim"/>
    <property type="match status" value="1"/>
</dbReference>
<evidence type="ECO:0000256" key="2">
    <source>
        <dbReference type="ARBA" id="ARBA00023235"/>
    </source>
</evidence>
<feature type="binding site" evidence="4">
    <location>
        <position position="172"/>
    </location>
    <ligand>
        <name>substrate</name>
    </ligand>
</feature>
<dbReference type="GO" id="GO:0097171">
    <property type="term" value="P:ADP-L-glycero-beta-D-manno-heptose biosynthetic process"/>
    <property type="evidence" value="ECO:0007669"/>
    <property type="project" value="UniProtKB-UniPathway"/>
</dbReference>
<protein>
    <recommendedName>
        <fullName evidence="4">ADP-L-glycero-D-manno-heptose-6-epimerase</fullName>
        <ecNumber evidence="4">5.1.3.20</ecNumber>
    </recommendedName>
    <alternativeName>
        <fullName evidence="4">ADP-L-glycero-beta-D-manno-heptose-6-epimerase</fullName>
        <shortName evidence="4">ADP-glyceromanno-heptose 6-epimerase</shortName>
        <shortName evidence="4">ADP-hep 6-epimerase</shortName>
        <shortName evidence="4">AGME</shortName>
    </alternativeName>
</protein>
<name>A0A1Q2HPR5_9BACT</name>
<dbReference type="Proteomes" id="UP000188273">
    <property type="component" value="Chromosome"/>
</dbReference>